<feature type="region of interest" description="Disordered" evidence="1">
    <location>
        <begin position="588"/>
        <end position="608"/>
    </location>
</feature>
<feature type="compositionally biased region" description="Polar residues" evidence="1">
    <location>
        <begin position="1018"/>
        <end position="1036"/>
    </location>
</feature>
<evidence type="ECO:0000313" key="4">
    <source>
        <dbReference type="Proteomes" id="UP000566819"/>
    </source>
</evidence>
<gene>
    <name evidence="3" type="ORF">G7Y89_g10315</name>
</gene>
<evidence type="ECO:0000313" key="3">
    <source>
        <dbReference type="EMBL" id="KAF4627842.1"/>
    </source>
</evidence>
<name>A0A8H4RD03_9HELO</name>
<keyword evidence="2" id="KW-1133">Transmembrane helix</keyword>
<feature type="compositionally biased region" description="Pro residues" evidence="1">
    <location>
        <begin position="912"/>
        <end position="926"/>
    </location>
</feature>
<evidence type="ECO:0000256" key="2">
    <source>
        <dbReference type="SAM" id="Phobius"/>
    </source>
</evidence>
<sequence length="1102" mass="120048">MWRTTTLLYSLSRPLAILKGVYITFHNTFRTECPKNGTRINFSILSVADKFPSSTLGVYVVNDGFLVSQYVISKRILVNLILEIYLAQWLHGNSVSQNKEIVPTWQIIRVFGHEGTLAFSCFFGIAPPVVQNLTIIVIDESSRVSILQVIRSFSTIESSTEVIGTTVSKRINSRDGKESAGLSVSPASARGLVFDSTKTSANQTRAIFTVPISISSCSLTSKFRKAQKLFGSHISTVLQESQRVLKTPFPILFTTLAAFSSILFIYYHRLKKITWADPLFPSSAEELSVTRSFPLESDTNGIQYITPELHGSCRYSWFGSRAGSIWIPCKQHFIEQERDKRRQDDSSLSNFRLVKDGIIPNDGVAQCPRVNRKSDMQVVSPSAGVIWAAETPQIITLVESNTVPYIANLESFHTNLLTGDNTVANRSVLHTFGQLNLTNATNSYNSQPLYIQITIPASVGGNGTGYFLGIYSILKADASVTIINFSDRFALQGMNGTLTDAQKAANYLAPQKGPDREFWCNDGTEICSQSEAIGSLTFINSTSTAAATVSSTAFPSGAFPSADNPSPTTTDLPTQTIVFVPGIPENPTQTIDFGSGTSTNGPTNSSPPLEASTGFQAGIAALSTSALLAIIAIVYMIRRRRKKGKGKIPKRSQSESKWWNKIPRPRFGTSELTAGRGQYDTTELPASVRPMYELHAGSIHQSIHHHGVPEVQRREGDHSLEMSGGSGEPLPEDAQWNIAMQMQATIAAPNAPRRAPPKPPSNLREVHSGESNDLIPMLMTQKSPIAVPLPEIRLNEKSLSPPPIPPRPVKRKPKPVVALDTSSVRDSAATSSSNLTTSSIKITPKTSPNEVATAVEEIQRPSPPSRPAPVLQESSSLTEILPKTDAELDGSRNVSAQHLPVETSATLSKPAPALPYRPYRPPPPRPKIIIEAPPEDLKPGSNANSPVSPVSPQEINRHLEPAQNPDAGFSSRRPQLSNEHIVTLRGELPPRNPLLRYASSSSLNSTSSSEPGEANQRPRGQSSREPPAPINTQNSIAIVPDDIDPSIESPSNPSSRHRCPPLSPQQLNSIAPARAFQPPHQHRRLLINFQTKVKTAPQRAES</sequence>
<comment type="caution">
    <text evidence="3">The sequence shown here is derived from an EMBL/GenBank/DDBJ whole genome shotgun (WGS) entry which is preliminary data.</text>
</comment>
<reference evidence="3 4" key="1">
    <citation type="submission" date="2020-03" db="EMBL/GenBank/DDBJ databases">
        <title>Draft Genome Sequence of Cudoniella acicularis.</title>
        <authorList>
            <person name="Buettner E."/>
            <person name="Kellner H."/>
        </authorList>
    </citation>
    <scope>NUCLEOTIDE SEQUENCE [LARGE SCALE GENOMIC DNA]</scope>
    <source>
        <strain evidence="3 4">DSM 108380</strain>
    </source>
</reference>
<feature type="compositionally biased region" description="Low complexity" evidence="1">
    <location>
        <begin position="594"/>
        <end position="608"/>
    </location>
</feature>
<accession>A0A8H4RD03</accession>
<keyword evidence="2" id="KW-0472">Membrane</keyword>
<feature type="compositionally biased region" description="Low complexity" evidence="1">
    <location>
        <begin position="815"/>
        <end position="848"/>
    </location>
</feature>
<dbReference type="Proteomes" id="UP000566819">
    <property type="component" value="Unassembled WGS sequence"/>
</dbReference>
<feature type="compositionally biased region" description="Low complexity" evidence="1">
    <location>
        <begin position="999"/>
        <end position="1009"/>
    </location>
</feature>
<keyword evidence="4" id="KW-1185">Reference proteome</keyword>
<dbReference type="EMBL" id="JAAMPI010000902">
    <property type="protein sequence ID" value="KAF4627842.1"/>
    <property type="molecule type" value="Genomic_DNA"/>
</dbReference>
<proteinExistence type="predicted"/>
<organism evidence="3 4">
    <name type="scientific">Cudoniella acicularis</name>
    <dbReference type="NCBI Taxonomy" id="354080"/>
    <lineage>
        <taxon>Eukaryota</taxon>
        <taxon>Fungi</taxon>
        <taxon>Dikarya</taxon>
        <taxon>Ascomycota</taxon>
        <taxon>Pezizomycotina</taxon>
        <taxon>Leotiomycetes</taxon>
        <taxon>Helotiales</taxon>
        <taxon>Tricladiaceae</taxon>
        <taxon>Cudoniella</taxon>
    </lineage>
</organism>
<dbReference type="OrthoDB" id="3551990at2759"/>
<feature type="region of interest" description="Disordered" evidence="1">
    <location>
        <begin position="795"/>
        <end position="1081"/>
    </location>
</feature>
<evidence type="ECO:0000256" key="1">
    <source>
        <dbReference type="SAM" id="MobiDB-lite"/>
    </source>
</evidence>
<dbReference type="AlphaFoldDB" id="A0A8H4RD03"/>
<protein>
    <submittedName>
        <fullName evidence="3">Uncharacterized protein</fullName>
    </submittedName>
</protein>
<keyword evidence="2" id="KW-0812">Transmembrane</keyword>
<feature type="transmembrane region" description="Helical" evidence="2">
    <location>
        <begin position="615"/>
        <end position="637"/>
    </location>
</feature>